<dbReference type="Proteomes" id="UP000002384">
    <property type="component" value="Chromosome"/>
</dbReference>
<dbReference type="HOGENOM" id="CLU_2463910_0_0_3"/>
<sequence>MLFKFRSDIKLYKFEDLGIVLDETKETCYILNQTATWLLSMMSEFVTLEDLSTLAKQKYQTETKDNIFFEIQEIMRYLSERNIIEVKFCGD</sequence>
<gene>
    <name evidence="1" type="ordered locus">PCC7424_4544</name>
</gene>
<proteinExistence type="predicted"/>
<organism evidence="1 2">
    <name type="scientific">Gloeothece citriformis (strain PCC 7424)</name>
    <name type="common">Cyanothece sp. (strain PCC 7424)</name>
    <dbReference type="NCBI Taxonomy" id="65393"/>
    <lineage>
        <taxon>Bacteria</taxon>
        <taxon>Bacillati</taxon>
        <taxon>Cyanobacteriota</taxon>
        <taxon>Cyanophyceae</taxon>
        <taxon>Oscillatoriophycideae</taxon>
        <taxon>Chroococcales</taxon>
        <taxon>Aphanothecaceae</taxon>
        <taxon>Gloeothece</taxon>
        <taxon>Gloeothece citriformis</taxon>
    </lineage>
</organism>
<keyword evidence="2" id="KW-1185">Reference proteome</keyword>
<protein>
    <recommendedName>
        <fullName evidence="3">Coenzyme PQQ synthesis D</fullName>
    </recommendedName>
</protein>
<accession>B7KAD3</accession>
<evidence type="ECO:0000313" key="1">
    <source>
        <dbReference type="EMBL" id="ACK72907.1"/>
    </source>
</evidence>
<dbReference type="AlphaFoldDB" id="B7KAD3"/>
<evidence type="ECO:0000313" key="2">
    <source>
        <dbReference type="Proteomes" id="UP000002384"/>
    </source>
</evidence>
<reference evidence="2" key="1">
    <citation type="journal article" date="2011" name="MBio">
        <title>Novel metabolic attributes of the genus Cyanothece, comprising a group of unicellular nitrogen-fixing Cyanobacteria.</title>
        <authorList>
            <person name="Bandyopadhyay A."/>
            <person name="Elvitigala T."/>
            <person name="Welsh E."/>
            <person name="Stockel J."/>
            <person name="Liberton M."/>
            <person name="Min H."/>
            <person name="Sherman L.A."/>
            <person name="Pakrasi H.B."/>
        </authorList>
    </citation>
    <scope>NUCLEOTIDE SEQUENCE [LARGE SCALE GENOMIC DNA]</scope>
    <source>
        <strain evidence="2">PCC 7424</strain>
    </source>
</reference>
<evidence type="ECO:0008006" key="3">
    <source>
        <dbReference type="Google" id="ProtNLM"/>
    </source>
</evidence>
<dbReference type="KEGG" id="cyc:PCC7424_4544"/>
<dbReference type="OrthoDB" id="9851717at2"/>
<dbReference type="eggNOG" id="ENOG5030R19">
    <property type="taxonomic scope" value="Bacteria"/>
</dbReference>
<name>B7KAD3_GLOC7</name>
<dbReference type="EMBL" id="CP001291">
    <property type="protein sequence ID" value="ACK72907.1"/>
    <property type="molecule type" value="Genomic_DNA"/>
</dbReference>